<proteinExistence type="predicted"/>
<organism evidence="5 6">
    <name type="scientific">Candidatus Segetimicrobium genomatis</name>
    <dbReference type="NCBI Taxonomy" id="2569760"/>
    <lineage>
        <taxon>Bacteria</taxon>
        <taxon>Bacillati</taxon>
        <taxon>Candidatus Sysuimicrobiota</taxon>
        <taxon>Candidatus Sysuimicrobiia</taxon>
        <taxon>Candidatus Sysuimicrobiales</taxon>
        <taxon>Candidatus Segetimicrobiaceae</taxon>
        <taxon>Candidatus Segetimicrobium</taxon>
    </lineage>
</organism>
<dbReference type="AlphaFoldDB" id="A0A537J2Y4"/>
<dbReference type="GO" id="GO:0005886">
    <property type="term" value="C:plasma membrane"/>
    <property type="evidence" value="ECO:0007669"/>
    <property type="project" value="TreeGrafter"/>
</dbReference>
<reference evidence="5 6" key="1">
    <citation type="journal article" date="2019" name="Nat. Microbiol.">
        <title>Mediterranean grassland soil C-N compound turnover is dependent on rainfall and depth, and is mediated by genomically divergent microorganisms.</title>
        <authorList>
            <person name="Diamond S."/>
            <person name="Andeer P.F."/>
            <person name="Li Z."/>
            <person name="Crits-Christoph A."/>
            <person name="Burstein D."/>
            <person name="Anantharaman K."/>
            <person name="Lane K.R."/>
            <person name="Thomas B.C."/>
            <person name="Pan C."/>
            <person name="Northen T.R."/>
            <person name="Banfield J.F."/>
        </authorList>
    </citation>
    <scope>NUCLEOTIDE SEQUENCE [LARGE SCALE GENOMIC DNA]</scope>
    <source>
        <strain evidence="5">NP_7</strain>
    </source>
</reference>
<evidence type="ECO:0000259" key="4">
    <source>
        <dbReference type="Pfam" id="PF00005"/>
    </source>
</evidence>
<dbReference type="Gene3D" id="3.40.50.300">
    <property type="entry name" value="P-loop containing nucleotide triphosphate hydrolases"/>
    <property type="match status" value="1"/>
</dbReference>
<dbReference type="Pfam" id="PF00005">
    <property type="entry name" value="ABC_tran"/>
    <property type="match status" value="1"/>
</dbReference>
<feature type="non-terminal residue" evidence="5">
    <location>
        <position position="139"/>
    </location>
</feature>
<accession>A0A537J2Y4</accession>
<evidence type="ECO:0000256" key="3">
    <source>
        <dbReference type="ARBA" id="ARBA00022840"/>
    </source>
</evidence>
<dbReference type="GO" id="GO:0005524">
    <property type="term" value="F:ATP binding"/>
    <property type="evidence" value="ECO:0007669"/>
    <property type="project" value="UniProtKB-KW"/>
</dbReference>
<dbReference type="GO" id="GO:0016887">
    <property type="term" value="F:ATP hydrolysis activity"/>
    <property type="evidence" value="ECO:0007669"/>
    <property type="project" value="InterPro"/>
</dbReference>
<dbReference type="InterPro" id="IPR051120">
    <property type="entry name" value="ABC_AA/LPS_Transport"/>
</dbReference>
<evidence type="ECO:0000313" key="6">
    <source>
        <dbReference type="Proteomes" id="UP000320048"/>
    </source>
</evidence>
<keyword evidence="3 5" id="KW-0067">ATP-binding</keyword>
<evidence type="ECO:0000256" key="1">
    <source>
        <dbReference type="ARBA" id="ARBA00022448"/>
    </source>
</evidence>
<dbReference type="PANTHER" id="PTHR45772">
    <property type="entry name" value="CONSERVED COMPONENT OF ABC TRANSPORTER FOR NATURAL AMINO ACIDS-RELATED"/>
    <property type="match status" value="1"/>
</dbReference>
<dbReference type="Proteomes" id="UP000320048">
    <property type="component" value="Unassembled WGS sequence"/>
</dbReference>
<gene>
    <name evidence="5" type="ORF">E6H04_13400</name>
</gene>
<dbReference type="SUPFAM" id="SSF52540">
    <property type="entry name" value="P-loop containing nucleoside triphosphate hydrolases"/>
    <property type="match status" value="1"/>
</dbReference>
<feature type="domain" description="ABC transporter" evidence="4">
    <location>
        <begin position="18"/>
        <end position="125"/>
    </location>
</feature>
<dbReference type="EMBL" id="VBAO01000419">
    <property type="protein sequence ID" value="TMI77908.1"/>
    <property type="molecule type" value="Genomic_DNA"/>
</dbReference>
<dbReference type="InterPro" id="IPR003439">
    <property type="entry name" value="ABC_transporter-like_ATP-bd"/>
</dbReference>
<evidence type="ECO:0000256" key="2">
    <source>
        <dbReference type="ARBA" id="ARBA00022741"/>
    </source>
</evidence>
<keyword evidence="2" id="KW-0547">Nucleotide-binding</keyword>
<dbReference type="PANTHER" id="PTHR45772:SF9">
    <property type="entry name" value="CONSERVED COMPONENT OF ABC TRANSPORTER FOR NATURAL AMINO ACIDS"/>
    <property type="match status" value="1"/>
</dbReference>
<sequence length="139" mass="15569">MLRVERIEKSFGGLRVVDNCSLTVNAGEIVGLIGPNGAGKTTLFNLVVGGLRPDGGDVFFKDRRITGWPTHRIARSGLVRTFQVPLLFEDLSVIENLLVGVPGQTGERFWNVWVQPNRIEVEERSNEHKAWDVLEFLNL</sequence>
<dbReference type="InterPro" id="IPR027417">
    <property type="entry name" value="P-loop_NTPase"/>
</dbReference>
<evidence type="ECO:0000313" key="5">
    <source>
        <dbReference type="EMBL" id="TMI77908.1"/>
    </source>
</evidence>
<comment type="caution">
    <text evidence="5">The sequence shown here is derived from an EMBL/GenBank/DDBJ whole genome shotgun (WGS) entry which is preliminary data.</text>
</comment>
<protein>
    <submittedName>
        <fullName evidence="5">ATP-binding cassette domain-containing protein</fullName>
    </submittedName>
</protein>
<keyword evidence="1" id="KW-0813">Transport</keyword>
<name>A0A537J2Y4_9BACT</name>